<keyword evidence="4" id="KW-1185">Reference proteome</keyword>
<keyword evidence="1" id="KW-0677">Repeat</keyword>
<dbReference type="OrthoDB" id="2445881at2759"/>
<accession>A0A9N9B458</accession>
<feature type="domain" description="Proteasome component Ecm29 N-terminal" evidence="2">
    <location>
        <begin position="8"/>
        <end position="179"/>
    </location>
</feature>
<comment type="caution">
    <text evidence="3">The sequence shown here is derived from an EMBL/GenBank/DDBJ whole genome shotgun (WGS) entry which is preliminary data.</text>
</comment>
<reference evidence="3" key="1">
    <citation type="submission" date="2021-06" db="EMBL/GenBank/DDBJ databases">
        <authorList>
            <person name="Kallberg Y."/>
            <person name="Tangrot J."/>
            <person name="Rosling A."/>
        </authorList>
    </citation>
    <scope>NUCLEOTIDE SEQUENCE</scope>
    <source>
        <strain evidence="3">AZ414A</strain>
    </source>
</reference>
<dbReference type="GO" id="GO:0036503">
    <property type="term" value="P:ERAD pathway"/>
    <property type="evidence" value="ECO:0007669"/>
    <property type="project" value="TreeGrafter"/>
</dbReference>
<dbReference type="Proteomes" id="UP000789706">
    <property type="component" value="Unassembled WGS sequence"/>
</dbReference>
<evidence type="ECO:0000313" key="4">
    <source>
        <dbReference type="Proteomes" id="UP000789706"/>
    </source>
</evidence>
<dbReference type="AlphaFoldDB" id="A0A9N9B458"/>
<feature type="domain" description="Proteasome component Ecm29 N-terminal" evidence="2">
    <location>
        <begin position="191"/>
        <end position="388"/>
    </location>
</feature>
<dbReference type="InterPro" id="IPR011989">
    <property type="entry name" value="ARM-like"/>
</dbReference>
<dbReference type="Gene3D" id="1.25.10.10">
    <property type="entry name" value="Leucine-rich Repeat Variant"/>
    <property type="match status" value="1"/>
</dbReference>
<dbReference type="InterPro" id="IPR016024">
    <property type="entry name" value="ARM-type_fold"/>
</dbReference>
<dbReference type="EMBL" id="CAJVPK010000821">
    <property type="protein sequence ID" value="CAG8551871.1"/>
    <property type="molecule type" value="Genomic_DNA"/>
</dbReference>
<dbReference type="PANTHER" id="PTHR23346:SF19">
    <property type="entry name" value="PROTEASOME ADAPTER AND SCAFFOLD PROTEIN ECM29"/>
    <property type="match status" value="1"/>
</dbReference>
<dbReference type="GO" id="GO:0005634">
    <property type="term" value="C:nucleus"/>
    <property type="evidence" value="ECO:0007669"/>
    <property type="project" value="TreeGrafter"/>
</dbReference>
<dbReference type="InterPro" id="IPR024372">
    <property type="entry name" value="Ecm29_N"/>
</dbReference>
<evidence type="ECO:0000259" key="2">
    <source>
        <dbReference type="Pfam" id="PF13001"/>
    </source>
</evidence>
<dbReference type="GO" id="GO:0005737">
    <property type="term" value="C:cytoplasm"/>
    <property type="evidence" value="ECO:0007669"/>
    <property type="project" value="TreeGrafter"/>
</dbReference>
<evidence type="ECO:0000256" key="1">
    <source>
        <dbReference type="ARBA" id="ARBA00022737"/>
    </source>
</evidence>
<proteinExistence type="predicted"/>
<sequence length="391" mass="44233">MEKEIELLENVELRFALAETDAQLEKTLTIFLSPVLIKLGSPHEAVRSKVMNVLSHINKRIRSKTNIKLPLTPLIDLVCTENVTKSPFVKNFAIMYLEMAYERLTEEDQITHLPSLIENISLKPSAQKQTLIHIILSVLQKFKPKPANSPSALDPYNFKSHPNDAKFLLKFINSSMIFPDSLPENIQFAKFLILLVATCDSSHEVVGGGEDGLRKLKPPNLENKEVVDGLYFLHQGSNPSSETFREPASPTLKFKIMNYLCKSQLATNTFPAMLQVSFDCLYGMSFVQWIARMADASKIRPITQVLLSGLLKYINEAISLLAQKVPEVFHKDLSILSRFFSALSLENENIRISVQEALSNMIEVYKLDMINNNPENIKIIESILEENIDKV</sequence>
<dbReference type="Pfam" id="PF13001">
    <property type="entry name" value="ECM29_N"/>
    <property type="match status" value="2"/>
</dbReference>
<name>A0A9N9B458_9GLOM</name>
<gene>
    <name evidence="3" type="ORF">DEBURN_LOCUS7141</name>
</gene>
<dbReference type="GO" id="GO:0060090">
    <property type="term" value="F:molecular adaptor activity"/>
    <property type="evidence" value="ECO:0007669"/>
    <property type="project" value="InterPro"/>
</dbReference>
<protein>
    <submittedName>
        <fullName evidence="3">6468_t:CDS:1</fullName>
    </submittedName>
</protein>
<dbReference type="SUPFAM" id="SSF48371">
    <property type="entry name" value="ARM repeat"/>
    <property type="match status" value="1"/>
</dbReference>
<dbReference type="PANTHER" id="PTHR23346">
    <property type="entry name" value="TRANSLATIONAL ACTIVATOR GCN1-RELATED"/>
    <property type="match status" value="1"/>
</dbReference>
<evidence type="ECO:0000313" key="3">
    <source>
        <dbReference type="EMBL" id="CAG8551871.1"/>
    </source>
</evidence>
<organism evidence="3 4">
    <name type="scientific">Diversispora eburnea</name>
    <dbReference type="NCBI Taxonomy" id="1213867"/>
    <lineage>
        <taxon>Eukaryota</taxon>
        <taxon>Fungi</taxon>
        <taxon>Fungi incertae sedis</taxon>
        <taxon>Mucoromycota</taxon>
        <taxon>Glomeromycotina</taxon>
        <taxon>Glomeromycetes</taxon>
        <taxon>Diversisporales</taxon>
        <taxon>Diversisporaceae</taxon>
        <taxon>Diversispora</taxon>
    </lineage>
</organism>
<dbReference type="GO" id="GO:0043248">
    <property type="term" value="P:proteasome assembly"/>
    <property type="evidence" value="ECO:0007669"/>
    <property type="project" value="InterPro"/>
</dbReference>